<protein>
    <submittedName>
        <fullName evidence="1">Uncharacterized protein</fullName>
    </submittedName>
</protein>
<gene>
    <name evidence="1" type="ORF">ACEZDJ_18100</name>
</gene>
<sequence>MPEAPVILSCVQTASVTGGGRQSHLLSRFETRDPVSAAYWVLARLLDSGVQLGDEALCSIWHEIRSLGGFFQIAYALAQGCPYVLELSAGGIDQLFSVRPTTIGQPIWLADLVHQGVLCSTA</sequence>
<evidence type="ECO:0000313" key="2">
    <source>
        <dbReference type="Proteomes" id="UP001592528"/>
    </source>
</evidence>
<proteinExistence type="predicted"/>
<evidence type="ECO:0000313" key="1">
    <source>
        <dbReference type="EMBL" id="MFC1403205.1"/>
    </source>
</evidence>
<keyword evidence="2" id="KW-1185">Reference proteome</keyword>
<dbReference type="EMBL" id="JBHEZZ010000009">
    <property type="protein sequence ID" value="MFC1403205.1"/>
    <property type="molecule type" value="Genomic_DNA"/>
</dbReference>
<reference evidence="1 2" key="1">
    <citation type="submission" date="2024-09" db="EMBL/GenBank/DDBJ databases">
        <authorList>
            <person name="Lee S.D."/>
        </authorList>
    </citation>
    <scope>NUCLEOTIDE SEQUENCE [LARGE SCALE GENOMIC DNA]</scope>
    <source>
        <strain evidence="1 2">N1-5</strain>
    </source>
</reference>
<comment type="caution">
    <text evidence="1">The sequence shown here is derived from an EMBL/GenBank/DDBJ whole genome shotgun (WGS) entry which is preliminary data.</text>
</comment>
<organism evidence="1 2">
    <name type="scientific">Streptacidiphilus cavernicola</name>
    <dbReference type="NCBI Taxonomy" id="3342716"/>
    <lineage>
        <taxon>Bacteria</taxon>
        <taxon>Bacillati</taxon>
        <taxon>Actinomycetota</taxon>
        <taxon>Actinomycetes</taxon>
        <taxon>Kitasatosporales</taxon>
        <taxon>Streptomycetaceae</taxon>
        <taxon>Streptacidiphilus</taxon>
    </lineage>
</organism>
<dbReference type="RefSeq" id="WP_030254574.1">
    <property type="nucleotide sequence ID" value="NZ_JBHEZZ010000009.1"/>
</dbReference>
<accession>A0ABV6UP48</accession>
<name>A0ABV6UP48_9ACTN</name>
<dbReference type="Proteomes" id="UP001592528">
    <property type="component" value="Unassembled WGS sequence"/>
</dbReference>